<evidence type="ECO:0000256" key="2">
    <source>
        <dbReference type="SAM" id="SignalP"/>
    </source>
</evidence>
<dbReference type="GO" id="GO:0006508">
    <property type="term" value="P:proteolysis"/>
    <property type="evidence" value="ECO:0007669"/>
    <property type="project" value="InterPro"/>
</dbReference>
<dbReference type="InterPro" id="IPR011600">
    <property type="entry name" value="Pept_C14_caspase"/>
</dbReference>
<evidence type="ECO:0000259" key="3">
    <source>
        <dbReference type="PROSITE" id="PS50208"/>
    </source>
</evidence>
<feature type="compositionally biased region" description="Low complexity" evidence="1">
    <location>
        <begin position="343"/>
        <end position="352"/>
    </location>
</feature>
<dbReference type="InterPro" id="IPR001309">
    <property type="entry name" value="Pept_C14_p20"/>
</dbReference>
<organism evidence="4 5">
    <name type="scientific">Mesorhizobium neociceri</name>
    <dbReference type="NCBI Taxonomy" id="1307853"/>
    <lineage>
        <taxon>Bacteria</taxon>
        <taxon>Pseudomonadati</taxon>
        <taxon>Pseudomonadota</taxon>
        <taxon>Alphaproteobacteria</taxon>
        <taxon>Hyphomicrobiales</taxon>
        <taxon>Phyllobacteriaceae</taxon>
        <taxon>Mesorhizobium</taxon>
    </lineage>
</organism>
<dbReference type="PROSITE" id="PS50208">
    <property type="entry name" value="CASPASE_P20"/>
    <property type="match status" value="1"/>
</dbReference>
<reference evidence="4 5" key="1">
    <citation type="submission" date="2020-07" db="EMBL/GenBank/DDBJ databases">
        <title>Definition of the novel symbiovar canariense within Mesorhizobium novociceri, a new species of genus Mesorhizobium nodulating Cicer canariense in the Caldera de Taburiente National Park (La Palma, Canary Islands).</title>
        <authorList>
            <person name="Leon-Barrios M."/>
            <person name="Perez-Yepez J."/>
            <person name="Flores-Felix J.D."/>
            <person name="Ramirez-Baena M.H."/>
            <person name="Pulido-Suarez L."/>
            <person name="Igual J.M."/>
            <person name="Velazquez E."/>
            <person name="Peix A."/>
        </authorList>
    </citation>
    <scope>NUCLEOTIDE SEQUENCE [LARGE SCALE GENOMIC DNA]</scope>
    <source>
        <strain evidence="4 5">CCANP35</strain>
    </source>
</reference>
<accession>A0A838BFW9</accession>
<dbReference type="Gene3D" id="3.40.50.1460">
    <property type="match status" value="1"/>
</dbReference>
<evidence type="ECO:0000313" key="5">
    <source>
        <dbReference type="Proteomes" id="UP000558284"/>
    </source>
</evidence>
<proteinExistence type="predicted"/>
<evidence type="ECO:0000313" key="4">
    <source>
        <dbReference type="EMBL" id="MBA1144947.1"/>
    </source>
</evidence>
<dbReference type="PANTHER" id="PTHR22576">
    <property type="entry name" value="MUCOSA ASSOCIATED LYMPHOID TISSUE LYMPHOMA TRANSLOCATION PROTEIN 1/PARACASPASE"/>
    <property type="match status" value="1"/>
</dbReference>
<dbReference type="PANTHER" id="PTHR22576:SF37">
    <property type="entry name" value="MUCOSA-ASSOCIATED LYMPHOID TISSUE LYMPHOMA TRANSLOCATION PROTEIN 1"/>
    <property type="match status" value="1"/>
</dbReference>
<evidence type="ECO:0000256" key="1">
    <source>
        <dbReference type="SAM" id="MobiDB-lite"/>
    </source>
</evidence>
<dbReference type="GO" id="GO:0004197">
    <property type="term" value="F:cysteine-type endopeptidase activity"/>
    <property type="evidence" value="ECO:0007669"/>
    <property type="project" value="InterPro"/>
</dbReference>
<feature type="compositionally biased region" description="Low complexity" evidence="1">
    <location>
        <begin position="367"/>
        <end position="377"/>
    </location>
</feature>
<protein>
    <submittedName>
        <fullName evidence="4">Caspase family protein</fullName>
    </submittedName>
</protein>
<gene>
    <name evidence="4" type="ORF">H0241_32650</name>
</gene>
<feature type="domain" description="Caspase family p20" evidence="3">
    <location>
        <begin position="22"/>
        <end position="97"/>
    </location>
</feature>
<dbReference type="InterPro" id="IPR052039">
    <property type="entry name" value="Caspase-related_regulators"/>
</dbReference>
<sequence>MRLFLAVVVLMSMALFSAARGEERIALVVANPAYEGSQAIANAELSAELVAATLRSLGFTVRQVSDGDRADVARAMYDFAKSLADPESVGIFYYVGHTVQANDRNYLLTRGTRIDSKEAVDQTALPLDLFMQALEATPTLKVVLLDNPGDGHNPTSGVMQGLAEVDPLTHAIVALSAKPRSVALDEARPVTVFADALTAALVRRGADIRTILASVRQTIFEKTFGEQWPWVAYGRSADTAFVLTPDQSAGAAPAPTEAPPLPPVPQPAPPMESSGSGYDLPPGGYISGSDGSEPAGSEYGSGGSDGSSQEQPPMDVAPGSGNPDAWAGNSADEAAQYEEYKRQGAQRQLQEAQARERYEEEKKRQEAAAAAQNNLGETYPKDGDATGAEPPPTTEAPPSDQTEVVPEDGMTSPAPPPPTDTKSPSEVEAPPKPAPPPVDQAQTPPSGGSPALQHPETDAVEVVRHPTIDAPDEIVAGETVTVSIALTEEQLTPEVKVKAAPGSSVTEDGALAMAMPAGAEQWPIDIDLFASGFDLTDGGKWSRHTTLYRQGDSDFVRFDVKARPITKDSKPAQFIARIYSAGRFLGSASRSVTVRRTAPVEAAAPSATAERSAAPAMLMLAAAPPQPAVSGDITLGGTGNDDVPDLDVTILYDDPSGLGSGQIIIHSPHLAGPVTDTFSTPPEMAAWLDSEYRRLLQLGLSLRGAVSLQQPAASSDPDAQKRFVTLAAEGFGDALYRDYVPKAFKDVFWSLRGQGELHSIQITSNSPTLPWELIRPRSADGSTADGFLGMGYRLARWAPRSTASQVDNPLDRMTFTGVAAVAPSYVDNQSLRFQQDEIAALSKLAGYRRFDGDFISFEKLVGEVSTGFIHFSGHGEVNQPSSGRPVFAIDLVDQSLDPDTWRALIAAAHGKGNPFYFFNACDTGRSQMLGGFVQGWGPAVLAGGASGFIGGMWPLTDRAAAAFSTDFYGGISTRIKDGPVYLAEILQNVRREFYQTGDPTYLAYTFYGNANLQIVAQ</sequence>
<dbReference type="InterPro" id="IPR029030">
    <property type="entry name" value="Caspase-like_dom_sf"/>
</dbReference>
<feature type="region of interest" description="Disordered" evidence="1">
    <location>
        <begin position="247"/>
        <end position="457"/>
    </location>
</feature>
<dbReference type="InterPro" id="IPR024983">
    <property type="entry name" value="CHAT_dom"/>
</dbReference>
<feature type="compositionally biased region" description="Pro residues" evidence="1">
    <location>
        <begin position="256"/>
        <end position="270"/>
    </location>
</feature>
<comment type="caution">
    <text evidence="4">The sequence shown here is derived from an EMBL/GenBank/DDBJ whole genome shotgun (WGS) entry which is preliminary data.</text>
</comment>
<dbReference type="Proteomes" id="UP000558284">
    <property type="component" value="Unassembled WGS sequence"/>
</dbReference>
<feature type="signal peptide" evidence="2">
    <location>
        <begin position="1"/>
        <end position="21"/>
    </location>
</feature>
<dbReference type="RefSeq" id="WP_181061884.1">
    <property type="nucleotide sequence ID" value="NZ_JACDTY010000030.1"/>
</dbReference>
<feature type="compositionally biased region" description="Basic and acidic residues" evidence="1">
    <location>
        <begin position="353"/>
        <end position="366"/>
    </location>
</feature>
<dbReference type="Pfam" id="PF00656">
    <property type="entry name" value="Peptidase_C14"/>
    <property type="match status" value="1"/>
</dbReference>
<name>A0A838BFW9_9HYPH</name>
<feature type="chain" id="PRO_5032986655" evidence="2">
    <location>
        <begin position="22"/>
        <end position="1017"/>
    </location>
</feature>
<keyword evidence="2" id="KW-0732">Signal</keyword>
<keyword evidence="5" id="KW-1185">Reference proteome</keyword>
<dbReference type="Pfam" id="PF12770">
    <property type="entry name" value="CHAT"/>
    <property type="match status" value="1"/>
</dbReference>
<dbReference type="EMBL" id="JACDTY010000030">
    <property type="protein sequence ID" value="MBA1144947.1"/>
    <property type="molecule type" value="Genomic_DNA"/>
</dbReference>
<dbReference type="AlphaFoldDB" id="A0A838BFW9"/>
<dbReference type="SUPFAM" id="SSF52129">
    <property type="entry name" value="Caspase-like"/>
    <property type="match status" value="1"/>
</dbReference>